<organism evidence="1 2">
    <name type="scientific">Gynuella sunshinyii YC6258</name>
    <dbReference type="NCBI Taxonomy" id="1445510"/>
    <lineage>
        <taxon>Bacteria</taxon>
        <taxon>Pseudomonadati</taxon>
        <taxon>Pseudomonadota</taxon>
        <taxon>Gammaproteobacteria</taxon>
        <taxon>Oceanospirillales</taxon>
        <taxon>Saccharospirillaceae</taxon>
        <taxon>Gynuella</taxon>
    </lineage>
</organism>
<dbReference type="AlphaFoldDB" id="A0A0C5VXB3"/>
<dbReference type="EMBL" id="CP007142">
    <property type="protein sequence ID" value="AJQ95074.1"/>
    <property type="molecule type" value="Genomic_DNA"/>
</dbReference>
<evidence type="ECO:0000313" key="1">
    <source>
        <dbReference type="EMBL" id="AJQ95074.1"/>
    </source>
</evidence>
<dbReference type="HOGENOM" id="CLU_3328485_0_0_6"/>
<gene>
    <name evidence="1" type="ORF">YC6258_03036</name>
</gene>
<evidence type="ECO:0000313" key="2">
    <source>
        <dbReference type="Proteomes" id="UP000032266"/>
    </source>
</evidence>
<dbReference type="KEGG" id="gsn:YC6258_03036"/>
<dbReference type="Proteomes" id="UP000032266">
    <property type="component" value="Chromosome"/>
</dbReference>
<reference evidence="1 2" key="1">
    <citation type="submission" date="2014-01" db="EMBL/GenBank/DDBJ databases">
        <title>Full genme sequencing of cellulolytic bacterium Gynuella sunshinyii YC6258T gen. nov., sp. nov.</title>
        <authorList>
            <person name="Khan H."/>
            <person name="Chung E.J."/>
            <person name="Chung Y.R."/>
        </authorList>
    </citation>
    <scope>NUCLEOTIDE SEQUENCE [LARGE SCALE GENOMIC DNA]</scope>
    <source>
        <strain evidence="1 2">YC6258</strain>
    </source>
</reference>
<sequence length="38" mass="4089">MKAKDTREFDDVGGSLALGYDGSILAVGSYFHLDVLIN</sequence>
<name>A0A0C5VXB3_9GAMM</name>
<dbReference type="STRING" id="1445510.YC6258_03036"/>
<protein>
    <submittedName>
        <fullName evidence="1">Uncharacterized protein</fullName>
    </submittedName>
</protein>
<keyword evidence="2" id="KW-1185">Reference proteome</keyword>
<proteinExistence type="predicted"/>
<accession>A0A0C5VXB3</accession>